<dbReference type="GO" id="GO:0000155">
    <property type="term" value="F:phosphorelay sensor kinase activity"/>
    <property type="evidence" value="ECO:0007669"/>
    <property type="project" value="InterPro"/>
</dbReference>
<dbReference type="KEGG" id="cagg:HYG79_08440"/>
<feature type="domain" description="Signal transduction histidine kinase internal region" evidence="2">
    <location>
        <begin position="145"/>
        <end position="217"/>
    </location>
</feature>
<feature type="transmembrane region" description="Helical" evidence="1">
    <location>
        <begin position="64"/>
        <end position="85"/>
    </location>
</feature>
<dbReference type="Pfam" id="PF06580">
    <property type="entry name" value="His_kinase"/>
    <property type="match status" value="1"/>
</dbReference>
<dbReference type="PANTHER" id="PTHR34220:SF7">
    <property type="entry name" value="SENSOR HISTIDINE KINASE YPDA"/>
    <property type="match status" value="1"/>
</dbReference>
<dbReference type="PANTHER" id="PTHR34220">
    <property type="entry name" value="SENSOR HISTIDINE KINASE YPDA"/>
    <property type="match status" value="1"/>
</dbReference>
<dbReference type="AlphaFoldDB" id="A0A7H9APQ6"/>
<evidence type="ECO:0000256" key="1">
    <source>
        <dbReference type="SAM" id="Phobius"/>
    </source>
</evidence>
<protein>
    <submittedName>
        <fullName evidence="3">Histidine kinase</fullName>
    </submittedName>
</protein>
<dbReference type="GO" id="GO:0016020">
    <property type="term" value="C:membrane"/>
    <property type="evidence" value="ECO:0007669"/>
    <property type="project" value="InterPro"/>
</dbReference>
<keyword evidence="3" id="KW-0418">Kinase</keyword>
<feature type="transmembrane region" description="Helical" evidence="1">
    <location>
        <begin position="33"/>
        <end position="52"/>
    </location>
</feature>
<name>A0A7H9APQ6_9FLAO</name>
<accession>A0A7H9APQ6</accession>
<organism evidence="3 4">
    <name type="scientific">Costertonia aggregata</name>
    <dbReference type="NCBI Taxonomy" id="343403"/>
    <lineage>
        <taxon>Bacteria</taxon>
        <taxon>Pseudomonadati</taxon>
        <taxon>Bacteroidota</taxon>
        <taxon>Flavobacteriia</taxon>
        <taxon>Flavobacteriales</taxon>
        <taxon>Flavobacteriaceae</taxon>
        <taxon>Costertonia</taxon>
    </lineage>
</organism>
<reference evidence="3 4" key="1">
    <citation type="journal article" date="2006" name="Int. J. Syst. Evol. Microbiol.">
        <title>Costertonia aggregata gen. nov., sp. nov., a mesophilic marine bacterium of the family Flavobacteriaceae, isolated from a mature biofilm.</title>
        <authorList>
            <person name="Kwon K.K."/>
            <person name="Lee Y.K."/>
            <person name="Lee H.K."/>
        </authorList>
    </citation>
    <scope>NUCLEOTIDE SEQUENCE [LARGE SCALE GENOMIC DNA]</scope>
    <source>
        <strain evidence="3 4">KCCM 42265</strain>
    </source>
</reference>
<keyword evidence="4" id="KW-1185">Reference proteome</keyword>
<sequence>MNRILLHFLLWTVYFTMSTVLKANNLDFWYALRHTLAMAPILILHYYAYGHLAVNQYLEKKKYVYFFVTSIIFFIFFFSVKMYFVVPDFEKYYALIPGSAANKEARVVSVTLMLAMLVSTIFHILENRIERDKRTQLLLNEHNEAQLMYLKAQINPHFLFNALNNIYSLTVVKSDKAPKMVLNLADLLRYSIYEGQKEKVFINDEIRHIKKYLELYRSTQEKPITIEFEVLGDISNQKIEPMMLLPIVENCIKHGDFATNPEAYAKIILEVRDNGLRFTTINSTSKANVQKDTVGGVGLENIKKRLGLKYPNRHTFSVMDNGNEFEVLLNIQKLENL</sequence>
<dbReference type="EMBL" id="CP058595">
    <property type="protein sequence ID" value="QLG45373.1"/>
    <property type="molecule type" value="Genomic_DNA"/>
</dbReference>
<dbReference type="RefSeq" id="WP_179241662.1">
    <property type="nucleotide sequence ID" value="NZ_CP058595.1"/>
</dbReference>
<proteinExistence type="predicted"/>
<keyword evidence="1" id="KW-0812">Transmembrane</keyword>
<keyword evidence="1" id="KW-0472">Membrane</keyword>
<evidence type="ECO:0000313" key="3">
    <source>
        <dbReference type="EMBL" id="QLG45373.1"/>
    </source>
</evidence>
<gene>
    <name evidence="3" type="ORF">HYG79_08440</name>
</gene>
<evidence type="ECO:0000259" key="2">
    <source>
        <dbReference type="Pfam" id="PF06580"/>
    </source>
</evidence>
<dbReference type="InterPro" id="IPR010559">
    <property type="entry name" value="Sig_transdc_His_kin_internal"/>
</dbReference>
<dbReference type="Proteomes" id="UP000509302">
    <property type="component" value="Chromosome"/>
</dbReference>
<feature type="transmembrane region" description="Helical" evidence="1">
    <location>
        <begin position="105"/>
        <end position="125"/>
    </location>
</feature>
<evidence type="ECO:0000313" key="4">
    <source>
        <dbReference type="Proteomes" id="UP000509302"/>
    </source>
</evidence>
<keyword evidence="1" id="KW-1133">Transmembrane helix</keyword>
<dbReference type="InterPro" id="IPR050640">
    <property type="entry name" value="Bact_2-comp_sensor_kinase"/>
</dbReference>
<keyword evidence="3" id="KW-0808">Transferase</keyword>